<evidence type="ECO:0000259" key="2">
    <source>
        <dbReference type="PROSITE" id="PS51253"/>
    </source>
</evidence>
<dbReference type="EMBL" id="FR824074">
    <property type="protein sequence ID" value="CCA17065.1"/>
    <property type="molecule type" value="Genomic_DNA"/>
</dbReference>
<organism evidence="3">
    <name type="scientific">Albugo laibachii Nc14</name>
    <dbReference type="NCBI Taxonomy" id="890382"/>
    <lineage>
        <taxon>Eukaryota</taxon>
        <taxon>Sar</taxon>
        <taxon>Stramenopiles</taxon>
        <taxon>Oomycota</taxon>
        <taxon>Peronosporomycetes</taxon>
        <taxon>Albuginales</taxon>
        <taxon>Albuginaceae</taxon>
        <taxon>Albugo</taxon>
    </lineage>
</organism>
<protein>
    <submittedName>
        <fullName evidence="3">Uncharacterized protein AlNc14C29G2777</fullName>
    </submittedName>
</protein>
<dbReference type="InterPro" id="IPR006600">
    <property type="entry name" value="HTH_CenpB_DNA-bd_dom"/>
</dbReference>
<name>F0W7G4_9STRA</name>
<dbReference type="GO" id="GO:0003677">
    <property type="term" value="F:DNA binding"/>
    <property type="evidence" value="ECO:0007669"/>
    <property type="project" value="UniProtKB-KW"/>
</dbReference>
<reference evidence="3" key="1">
    <citation type="journal article" date="2011" name="PLoS Biol.">
        <title>Gene gain and loss during evolution of obligate parasitism in the white rust pathogen of Arabidopsis thaliana.</title>
        <authorList>
            <person name="Kemen E."/>
            <person name="Gardiner A."/>
            <person name="Schultz-Larsen T."/>
            <person name="Kemen A.C."/>
            <person name="Balmuth A.L."/>
            <person name="Robert-Seilaniantz A."/>
            <person name="Bailey K."/>
            <person name="Holub E."/>
            <person name="Studholme D.J."/>
            <person name="Maclean D."/>
            <person name="Jones J.D."/>
        </authorList>
    </citation>
    <scope>NUCLEOTIDE SEQUENCE</scope>
</reference>
<keyword evidence="1" id="KW-0238">DNA-binding</keyword>
<sequence length="161" mass="18176">MRAKKEKVPRHWIQASARELAPAELDDEDFSASDKWLAHFMDRYGLSLRRATNLTVLSDDELTARVVQFLAYLSSKRIVLNRSTTLLMDETAVFFEDPRRDTVDITGTRHVVLHSKAFASMQITVVLTVSATGKNLPPLLICKGVKQSIQKRGAFYVAPQE</sequence>
<dbReference type="HOGENOM" id="CLU_1646804_0_0_1"/>
<proteinExistence type="predicted"/>
<gene>
    <name evidence="3" type="primary">AlNc14C29G2777</name>
    <name evidence="3" type="ORF">ALNC14_032080</name>
</gene>
<dbReference type="Gene3D" id="1.10.10.60">
    <property type="entry name" value="Homeodomain-like"/>
    <property type="match status" value="1"/>
</dbReference>
<dbReference type="AlphaFoldDB" id="F0W7G4"/>
<dbReference type="PROSITE" id="PS51253">
    <property type="entry name" value="HTH_CENPB"/>
    <property type="match status" value="1"/>
</dbReference>
<evidence type="ECO:0000313" key="3">
    <source>
        <dbReference type="EMBL" id="CCA17065.1"/>
    </source>
</evidence>
<feature type="domain" description="HTH CENPB-type" evidence="2">
    <location>
        <begin position="1"/>
        <end position="50"/>
    </location>
</feature>
<evidence type="ECO:0000256" key="1">
    <source>
        <dbReference type="ARBA" id="ARBA00023125"/>
    </source>
</evidence>
<dbReference type="Pfam" id="PF03221">
    <property type="entry name" value="HTH_Tnp_Tc5"/>
    <property type="match status" value="1"/>
</dbReference>
<accession>F0W7G4</accession>
<reference evidence="3" key="2">
    <citation type="submission" date="2011-02" db="EMBL/GenBank/DDBJ databases">
        <authorList>
            <person name="MacLean D."/>
        </authorList>
    </citation>
    <scope>NUCLEOTIDE SEQUENCE</scope>
</reference>